<dbReference type="RefSeq" id="WP_124706766.1">
    <property type="nucleotide sequence ID" value="NZ_CP033972.1"/>
</dbReference>
<dbReference type="PANTHER" id="PTHR43272">
    <property type="entry name" value="LONG-CHAIN-FATTY-ACID--COA LIGASE"/>
    <property type="match status" value="1"/>
</dbReference>
<keyword evidence="8" id="KW-1185">Reference proteome</keyword>
<organism evidence="7 8">
    <name type="scientific">Gordonia insulae</name>
    <dbReference type="NCBI Taxonomy" id="2420509"/>
    <lineage>
        <taxon>Bacteria</taxon>
        <taxon>Bacillati</taxon>
        <taxon>Actinomycetota</taxon>
        <taxon>Actinomycetes</taxon>
        <taxon>Mycobacteriales</taxon>
        <taxon>Gordoniaceae</taxon>
        <taxon>Gordonia</taxon>
    </lineage>
</organism>
<keyword evidence="3" id="KW-0276">Fatty acid metabolism</keyword>
<reference evidence="7 8" key="1">
    <citation type="submission" date="2018-11" db="EMBL/GenBank/DDBJ databases">
        <title>Gordonia insulae sp. nov., isolated from an island soil.</title>
        <authorList>
            <person name="Kim Y.S."/>
            <person name="Kim S.B."/>
        </authorList>
    </citation>
    <scope>NUCLEOTIDE SEQUENCE [LARGE SCALE GENOMIC DNA]</scope>
    <source>
        <strain evidence="7 8">MMS17-SY073</strain>
    </source>
</reference>
<dbReference type="Gene3D" id="3.40.50.12780">
    <property type="entry name" value="N-terminal domain of ligase-like"/>
    <property type="match status" value="1"/>
</dbReference>
<evidence type="ECO:0000259" key="6">
    <source>
        <dbReference type="Pfam" id="PF00501"/>
    </source>
</evidence>
<evidence type="ECO:0000256" key="3">
    <source>
        <dbReference type="ARBA" id="ARBA00022832"/>
    </source>
</evidence>
<dbReference type="KEGG" id="gom:D7316_00351"/>
<dbReference type="GO" id="GO:0004467">
    <property type="term" value="F:long-chain fatty acid-CoA ligase activity"/>
    <property type="evidence" value="ECO:0007669"/>
    <property type="project" value="TreeGrafter"/>
</dbReference>
<dbReference type="PANTHER" id="PTHR43272:SF32">
    <property type="entry name" value="AMP-DEPENDENT SYNTHETASE_LIGASE DOMAIN-CONTAINING PROTEIN"/>
    <property type="match status" value="1"/>
</dbReference>
<dbReference type="Pfam" id="PF23562">
    <property type="entry name" value="AMP-binding_C_3"/>
    <property type="match status" value="1"/>
</dbReference>
<proteinExistence type="inferred from homology"/>
<evidence type="ECO:0000256" key="2">
    <source>
        <dbReference type="ARBA" id="ARBA00022598"/>
    </source>
</evidence>
<dbReference type="SUPFAM" id="SSF56801">
    <property type="entry name" value="Acetyl-CoA synthetase-like"/>
    <property type="match status" value="1"/>
</dbReference>
<name>A0A3G8JGY0_9ACTN</name>
<dbReference type="OrthoDB" id="9803968at2"/>
<gene>
    <name evidence="7" type="ORF">D7316_00351</name>
</gene>
<comment type="similarity">
    <text evidence="1">Belongs to the ATP-dependent AMP-binding enzyme family.</text>
</comment>
<evidence type="ECO:0000256" key="5">
    <source>
        <dbReference type="ARBA" id="ARBA00032875"/>
    </source>
</evidence>
<dbReference type="InterPro" id="IPR000873">
    <property type="entry name" value="AMP-dep_synth/lig_dom"/>
</dbReference>
<dbReference type="AlphaFoldDB" id="A0A3G8JGY0"/>
<dbReference type="PROSITE" id="PS00455">
    <property type="entry name" value="AMP_BINDING"/>
    <property type="match status" value="1"/>
</dbReference>
<keyword evidence="2 7" id="KW-0436">Ligase</keyword>
<evidence type="ECO:0000256" key="4">
    <source>
        <dbReference type="ARBA" id="ARBA00023098"/>
    </source>
</evidence>
<evidence type="ECO:0000256" key="1">
    <source>
        <dbReference type="ARBA" id="ARBA00006432"/>
    </source>
</evidence>
<protein>
    <recommendedName>
        <fullName evidence="5">Acyl-CoA synthetase</fullName>
    </recommendedName>
</protein>
<dbReference type="Proteomes" id="UP000271469">
    <property type="component" value="Chromosome"/>
</dbReference>
<dbReference type="GO" id="GO:0016020">
    <property type="term" value="C:membrane"/>
    <property type="evidence" value="ECO:0007669"/>
    <property type="project" value="TreeGrafter"/>
</dbReference>
<accession>A0A3G8JGY0</accession>
<dbReference type="Pfam" id="PF00501">
    <property type="entry name" value="AMP-binding"/>
    <property type="match status" value="1"/>
</dbReference>
<dbReference type="InterPro" id="IPR042099">
    <property type="entry name" value="ANL_N_sf"/>
</dbReference>
<sequence>MADTELITFPHQSGVAVSTLPEAFQQTATIRPDAVALRTVGGIQQITWAEYAERVEAIARGLAALGVGHGDTVGIMLTNRPEFHLVDTAALHLGAVPFSIYNTSSPEQIEYLFGNAGNAVVVTEQVFLPAIRAARTAVTTTIVVDGAASDAMTLAELEQSTAPEGFDLDAAWRAVRPDDLATLIYTSGTTGPPKGVEITHRNIVAQLAALAEHVDVGFDDRIISYLPAAHIADRVSSHAANMVRGIQVTTVPDPREIAAALPEVRPTFFFGVPRVWQKIRAGIEAKMAEESSPVKKNLAAWALGAGASSARAHIEGRGEGLLGGVQHGLADKLVLHKVRAAIGMDQLTFAGSGAAAIPPEVLQFFLGLGIPVLEVWGMSETTGVSTMTTAENLKIGTVGKPVAGVETKLADDGELLIRGPVVMRGYRKQPDKTAETIDDDGWLATGDIATIDGEGNVSIVDRKKELIINEAGKNMSPTNIENAMKAASSLIGQVVAIGDAKPYVAALVVLDPDAAAARAKMLNIPDADIATLSARREVIEEVSAAIREGNGKLSRVEQIKRFTVVPAAWDPGGDELTPTMKLRRKPIATKYAERIATMYDGDAPGEVIDLR</sequence>
<feature type="domain" description="AMP-dependent synthetase/ligase" evidence="6">
    <location>
        <begin position="24"/>
        <end position="426"/>
    </location>
</feature>
<dbReference type="InterPro" id="IPR020845">
    <property type="entry name" value="AMP-binding_CS"/>
</dbReference>
<evidence type="ECO:0000313" key="8">
    <source>
        <dbReference type="Proteomes" id="UP000271469"/>
    </source>
</evidence>
<keyword evidence="4" id="KW-0443">Lipid metabolism</keyword>
<dbReference type="CDD" id="cd05907">
    <property type="entry name" value="VL_LC_FACS_like"/>
    <property type="match status" value="1"/>
</dbReference>
<evidence type="ECO:0000313" key="7">
    <source>
        <dbReference type="EMBL" id="AZG43782.1"/>
    </source>
</evidence>
<dbReference type="EMBL" id="CP033972">
    <property type="protein sequence ID" value="AZG43782.1"/>
    <property type="molecule type" value="Genomic_DNA"/>
</dbReference>